<feature type="region of interest" description="Disordered" evidence="1">
    <location>
        <begin position="169"/>
        <end position="191"/>
    </location>
</feature>
<dbReference type="Pfam" id="PF26215">
    <property type="entry name" value="HTH_animal"/>
    <property type="match status" value="1"/>
</dbReference>
<proteinExistence type="predicted"/>
<gene>
    <name evidence="3" type="ORF">RIMI_LOCUS22209445</name>
</gene>
<evidence type="ECO:0000256" key="1">
    <source>
        <dbReference type="SAM" id="MobiDB-lite"/>
    </source>
</evidence>
<sequence length="388" mass="44811">MGVAFTPLYANLFMGSWEHDFIQSSDSTSSGLVLSYMRFIDDILFIWQGSHSNLVDYLDYLNNNDRNIRLTHTIRQDSIDFLDLKISIDELGNLHTDVFRKTTSTNALLHAKSAHPSHVIRAIPIGQFLRMRRICDQDDVFEKQAQDLTSRFLQRGYQRDNIHRAYSRAKSTNRSSLLTSKKKGNRTNDGQVVGDVEYNQQTLAYPVTGSVIIKNPHQTAVYCGQTWKKTLQDFLVHSHYVPPTLHYFGESRGPKWGSVSCGSCKVCKHIVRTNVFHDSTQKREFKILHYINCWTSMVIYMATCPCNLTYVGMTTRELRVRTLEHVRDIKAAEKINLDDRDTILKLKPLARLFRQFHNNQSHLLRVRGIDRLYPGNRRGDISTKLAQK</sequence>
<dbReference type="Proteomes" id="UP001176940">
    <property type="component" value="Unassembled WGS sequence"/>
</dbReference>
<comment type="caution">
    <text evidence="3">The sequence shown here is derived from an EMBL/GenBank/DDBJ whole genome shotgun (WGS) entry which is preliminary data.</text>
</comment>
<dbReference type="PANTHER" id="PTHR21301:SF12">
    <property type="match status" value="1"/>
</dbReference>
<dbReference type="InterPro" id="IPR058912">
    <property type="entry name" value="HTH_animal"/>
</dbReference>
<dbReference type="EMBL" id="CAUEEQ010078309">
    <property type="protein sequence ID" value="CAJ0967408.1"/>
    <property type="molecule type" value="Genomic_DNA"/>
</dbReference>
<evidence type="ECO:0000259" key="2">
    <source>
        <dbReference type="Pfam" id="PF26215"/>
    </source>
</evidence>
<feature type="compositionally biased region" description="Polar residues" evidence="1">
    <location>
        <begin position="169"/>
        <end position="179"/>
    </location>
</feature>
<accession>A0ABN9MLB4</accession>
<protein>
    <recommendedName>
        <fullName evidence="2">Helix-turn-helix domain-containing protein</fullName>
    </recommendedName>
</protein>
<name>A0ABN9MLB4_9NEOB</name>
<organism evidence="3 4">
    <name type="scientific">Ranitomeya imitator</name>
    <name type="common">mimic poison frog</name>
    <dbReference type="NCBI Taxonomy" id="111125"/>
    <lineage>
        <taxon>Eukaryota</taxon>
        <taxon>Metazoa</taxon>
        <taxon>Chordata</taxon>
        <taxon>Craniata</taxon>
        <taxon>Vertebrata</taxon>
        <taxon>Euteleostomi</taxon>
        <taxon>Amphibia</taxon>
        <taxon>Batrachia</taxon>
        <taxon>Anura</taxon>
        <taxon>Neobatrachia</taxon>
        <taxon>Hyloidea</taxon>
        <taxon>Dendrobatidae</taxon>
        <taxon>Dendrobatinae</taxon>
        <taxon>Ranitomeya</taxon>
    </lineage>
</organism>
<evidence type="ECO:0000313" key="3">
    <source>
        <dbReference type="EMBL" id="CAJ0967408.1"/>
    </source>
</evidence>
<keyword evidence="4" id="KW-1185">Reference proteome</keyword>
<feature type="domain" description="Helix-turn-helix" evidence="2">
    <location>
        <begin position="108"/>
        <end position="165"/>
    </location>
</feature>
<evidence type="ECO:0000313" key="4">
    <source>
        <dbReference type="Proteomes" id="UP001176940"/>
    </source>
</evidence>
<dbReference type="PANTHER" id="PTHR21301">
    <property type="entry name" value="REVERSE TRANSCRIPTASE"/>
    <property type="match status" value="1"/>
</dbReference>
<reference evidence="3" key="1">
    <citation type="submission" date="2023-07" db="EMBL/GenBank/DDBJ databases">
        <authorList>
            <person name="Stuckert A."/>
        </authorList>
    </citation>
    <scope>NUCLEOTIDE SEQUENCE</scope>
</reference>